<evidence type="ECO:0000256" key="1">
    <source>
        <dbReference type="SAM" id="MobiDB-lite"/>
    </source>
</evidence>
<evidence type="ECO:0000313" key="3">
    <source>
        <dbReference type="EMBL" id="CAI3982503.1"/>
    </source>
</evidence>
<reference evidence="3" key="1">
    <citation type="submission" date="2022-10" db="EMBL/GenBank/DDBJ databases">
        <authorList>
            <person name="Chen Y."/>
            <person name="Dougan E. K."/>
            <person name="Chan C."/>
            <person name="Rhodes N."/>
            <person name="Thang M."/>
        </authorList>
    </citation>
    <scope>NUCLEOTIDE SEQUENCE</scope>
</reference>
<keyword evidence="6" id="KW-1185">Reference proteome</keyword>
<evidence type="ECO:0000313" key="5">
    <source>
        <dbReference type="EMBL" id="CAL4769815.1"/>
    </source>
</evidence>
<dbReference type="EMBL" id="CAMXCT010000722">
    <property type="protein sequence ID" value="CAI3982503.1"/>
    <property type="molecule type" value="Genomic_DNA"/>
</dbReference>
<comment type="caution">
    <text evidence="3">The sequence shown here is derived from an EMBL/GenBank/DDBJ whole genome shotgun (WGS) entry which is preliminary data.</text>
</comment>
<name>A0A9P1FNE4_9DINO</name>
<reference evidence="4" key="2">
    <citation type="submission" date="2024-04" db="EMBL/GenBank/DDBJ databases">
        <authorList>
            <person name="Chen Y."/>
            <person name="Shah S."/>
            <person name="Dougan E. K."/>
            <person name="Thang M."/>
            <person name="Chan C."/>
        </authorList>
    </citation>
    <scope>NUCLEOTIDE SEQUENCE [LARGE SCALE GENOMIC DNA]</scope>
</reference>
<keyword evidence="2" id="KW-1133">Transmembrane helix</keyword>
<evidence type="ECO:0000313" key="4">
    <source>
        <dbReference type="EMBL" id="CAL1135878.1"/>
    </source>
</evidence>
<accession>A0A9P1FNE4</accession>
<organism evidence="3">
    <name type="scientific">Cladocopium goreaui</name>
    <dbReference type="NCBI Taxonomy" id="2562237"/>
    <lineage>
        <taxon>Eukaryota</taxon>
        <taxon>Sar</taxon>
        <taxon>Alveolata</taxon>
        <taxon>Dinophyceae</taxon>
        <taxon>Suessiales</taxon>
        <taxon>Symbiodiniaceae</taxon>
        <taxon>Cladocopium</taxon>
    </lineage>
</organism>
<feature type="transmembrane region" description="Helical" evidence="2">
    <location>
        <begin position="224"/>
        <end position="245"/>
    </location>
</feature>
<evidence type="ECO:0000313" key="6">
    <source>
        <dbReference type="Proteomes" id="UP001152797"/>
    </source>
</evidence>
<gene>
    <name evidence="3" type="ORF">C1SCF055_LOCUS10193</name>
</gene>
<feature type="region of interest" description="Disordered" evidence="1">
    <location>
        <begin position="669"/>
        <end position="693"/>
    </location>
</feature>
<sequence length="958" mass="101941">MPHVVLERIRNAPFRNVQKDSGDSGDSRSRLDVRAAYMIEGLELGANMMFAVGSMCFLPAYAHDMDVFLLGCGLFVFGSFVYCCITIYTLCEAVHYHDNILNFESIEHVLYLLGSLLYLIGTLMYWPPEIDRYHMTWLAKHLSLGVYFNLFSTQFEGTILFMVGSAFFAFASFVNGLNQRSFDTLTNQLLTAVTSLYLGGALFFVMGSVAFLPDLGCNGTMVCVGATLYILGSLLLGIGSVVSIYRTSYVLSNPESQLLKPVGSSSSTPSIEDKVSHTTETCLTSLAQVLEVSLPPAVKSLSLLQLEVVVQALAFIPHLRDLDLAQSSKVQVACGSSSNGLGPSLFNACLAAPLSAMDTAALVGAMRSAWALGYEAPGFWAPALSEAQQRADEGGADWAVGDVANSALLGARVAMKAPAKLQEPKATMGEAPDAAVPRAWALLESIWQLALQRIEDFGPRELGILVVAMVKSDHEDGHLFAALSHRALELLHSGTRFNTMDICQLLVGLAHFRYRDELVLKALGSRIEASIEDYDSKARDIDSWLHFGSAQGTIPHWQVLWSFSNLGGVPGKDSPSLSEALVEYELSRGASTERTEGHLLASEILPVDIADLTEDGAQLSQGKSAMGCQWARSSFQEALDEIRLDMWPQSQQLDRALQAAEAVRSAAAGAMAGNSPTSPLPGVTRGGGRPAPIGSLTSVTMHSPIGSLSSVNGGVFNSGHYKATPQAQRRRWCDYTPTEVWPATPSPAGHEAACSFGVPAAGPAMTVSTSPSAALGATYSALPGHVPGHHPSPGFFQMPVQPGQLGQIPGAGAQMVFVAPASAAVSASAPAPAEPQPAPQEPGLVSDTNALQHAAGRQLFNEAMDPATLDGANTNLPSKGSTLHGTGRCSPCAWFWKARGCNSGFDCTYCHMCPEGELKSRKKAKVQAIRMGVLEPAGKAGANAQVHNRGALKLNQLI</sequence>
<dbReference type="Proteomes" id="UP001152797">
    <property type="component" value="Unassembled WGS sequence"/>
</dbReference>
<feature type="transmembrane region" description="Helical" evidence="2">
    <location>
        <begin position="68"/>
        <end position="88"/>
    </location>
</feature>
<evidence type="ECO:0000256" key="2">
    <source>
        <dbReference type="SAM" id="Phobius"/>
    </source>
</evidence>
<feature type="transmembrane region" description="Helical" evidence="2">
    <location>
        <begin position="189"/>
        <end position="212"/>
    </location>
</feature>
<feature type="transmembrane region" description="Helical" evidence="2">
    <location>
        <begin position="158"/>
        <end position="177"/>
    </location>
</feature>
<feature type="transmembrane region" description="Helical" evidence="2">
    <location>
        <begin position="109"/>
        <end position="127"/>
    </location>
</feature>
<dbReference type="OrthoDB" id="433278at2759"/>
<dbReference type="EMBL" id="CAMXCT020000722">
    <property type="protein sequence ID" value="CAL1135878.1"/>
    <property type="molecule type" value="Genomic_DNA"/>
</dbReference>
<protein>
    <submittedName>
        <fullName evidence="5">YrhK domain-containing protein</fullName>
    </submittedName>
</protein>
<keyword evidence="2" id="KW-0472">Membrane</keyword>
<dbReference type="EMBL" id="CAMXCT030000722">
    <property type="protein sequence ID" value="CAL4769815.1"/>
    <property type="molecule type" value="Genomic_DNA"/>
</dbReference>
<feature type="transmembrane region" description="Helical" evidence="2">
    <location>
        <begin position="44"/>
        <end position="62"/>
    </location>
</feature>
<keyword evidence="2" id="KW-0812">Transmembrane</keyword>
<proteinExistence type="predicted"/>
<dbReference type="AlphaFoldDB" id="A0A9P1FNE4"/>